<sequence length="324" mass="36138">MKATSIKFYEFGEPQKVLQLENKEVRDPGVGEILVRMKTRPINPSDLIPIRGAYSNRISLPAIPGYEGVGIIEEVGPSVSKWFLGKRVLPLRGEGTWQEFVKSSAELAVLIPDYIDDYTAAQLYINPITAWVICTEVLALKPGDDLIVNACGSSIGHIFAQLSRVLGFRLIAVTRNDTYTEELIRLGASYVINTMTTPLYETVMELTNGCKVKAAIDSIGGSSGTNLAYCIRANGTLLTIGLLSGIPVDWTEIMNNTKVHANIFHLRHWNQQISTRKWHEAFRQVIQCIHDKQLVLTRPYAQYQLSDVKEALNSEQKGKIFLNS</sequence>
<evidence type="ECO:0000259" key="3">
    <source>
        <dbReference type="SMART" id="SM00829"/>
    </source>
</evidence>
<evidence type="ECO:0000256" key="1">
    <source>
        <dbReference type="ARBA" id="ARBA00022857"/>
    </source>
</evidence>
<dbReference type="InterPro" id="IPR013149">
    <property type="entry name" value="ADH-like_C"/>
</dbReference>
<organism evidence="4 5">
    <name type="scientific">Bacillus yunxiaonensis</name>
    <dbReference type="NCBI Taxonomy" id="3127665"/>
    <lineage>
        <taxon>Bacteria</taxon>
        <taxon>Bacillati</taxon>
        <taxon>Bacillota</taxon>
        <taxon>Bacilli</taxon>
        <taxon>Bacillales</taxon>
        <taxon>Bacillaceae</taxon>
        <taxon>Bacillus</taxon>
    </lineage>
</organism>
<proteinExistence type="predicted"/>
<dbReference type="PANTHER" id="PTHR48106">
    <property type="entry name" value="QUINONE OXIDOREDUCTASE PIG3-RELATED"/>
    <property type="match status" value="1"/>
</dbReference>
<dbReference type="InterPro" id="IPR036291">
    <property type="entry name" value="NAD(P)-bd_dom_sf"/>
</dbReference>
<dbReference type="RefSeq" id="WP_336484630.1">
    <property type="nucleotide sequence ID" value="NZ_JBAWSV010000016.1"/>
</dbReference>
<dbReference type="InterPro" id="IPR013154">
    <property type="entry name" value="ADH-like_N"/>
</dbReference>
<protein>
    <submittedName>
        <fullName evidence="4">Zinc-dependent alcohol dehydrogenase family protein</fullName>
    </submittedName>
</protein>
<keyword evidence="5" id="KW-1185">Reference proteome</keyword>
<evidence type="ECO:0000313" key="5">
    <source>
        <dbReference type="Proteomes" id="UP001367922"/>
    </source>
</evidence>
<dbReference type="PANTHER" id="PTHR48106:SF2">
    <property type="entry name" value="ZN2+-BINDING DEHYDROGENASE"/>
    <property type="match status" value="1"/>
</dbReference>
<evidence type="ECO:0000256" key="2">
    <source>
        <dbReference type="ARBA" id="ARBA00023002"/>
    </source>
</evidence>
<evidence type="ECO:0000313" key="4">
    <source>
        <dbReference type="EMBL" id="MEI4832540.1"/>
    </source>
</evidence>
<dbReference type="CDD" id="cd05282">
    <property type="entry name" value="ETR_like"/>
    <property type="match status" value="1"/>
</dbReference>
<dbReference type="SUPFAM" id="SSF51735">
    <property type="entry name" value="NAD(P)-binding Rossmann-fold domains"/>
    <property type="match status" value="1"/>
</dbReference>
<gene>
    <name evidence="4" type="ORF">WAX78_24575</name>
</gene>
<dbReference type="EMBL" id="JBAWSV010000016">
    <property type="protein sequence ID" value="MEI4832540.1"/>
    <property type="molecule type" value="Genomic_DNA"/>
</dbReference>
<dbReference type="Pfam" id="PF00107">
    <property type="entry name" value="ADH_zinc_N"/>
    <property type="match status" value="1"/>
</dbReference>
<comment type="caution">
    <text evidence="4">The sequence shown here is derived from an EMBL/GenBank/DDBJ whole genome shotgun (WGS) entry which is preliminary data.</text>
</comment>
<name>A0ABU8G2R5_9BACI</name>
<reference evidence="4 5" key="1">
    <citation type="submission" date="2024-01" db="EMBL/GenBank/DDBJ databases">
        <title>Seven novel Bacillus-like species.</title>
        <authorList>
            <person name="Liu G."/>
        </authorList>
    </citation>
    <scope>NUCLEOTIDE SEQUENCE [LARGE SCALE GENOMIC DNA]</scope>
    <source>
        <strain evidence="4 5">FJAT-53711</strain>
    </source>
</reference>
<dbReference type="Gene3D" id="3.90.180.10">
    <property type="entry name" value="Medium-chain alcohol dehydrogenases, catalytic domain"/>
    <property type="match status" value="1"/>
</dbReference>
<dbReference type="InterPro" id="IPR020843">
    <property type="entry name" value="ER"/>
</dbReference>
<keyword evidence="2" id="KW-0560">Oxidoreductase</keyword>
<feature type="domain" description="Enoyl reductase (ER)" evidence="3">
    <location>
        <begin position="16"/>
        <end position="322"/>
    </location>
</feature>
<dbReference type="SUPFAM" id="SSF50129">
    <property type="entry name" value="GroES-like"/>
    <property type="match status" value="1"/>
</dbReference>
<dbReference type="Gene3D" id="3.40.50.720">
    <property type="entry name" value="NAD(P)-binding Rossmann-like Domain"/>
    <property type="match status" value="1"/>
</dbReference>
<dbReference type="SMART" id="SM00829">
    <property type="entry name" value="PKS_ER"/>
    <property type="match status" value="1"/>
</dbReference>
<dbReference type="Proteomes" id="UP001367922">
    <property type="component" value="Unassembled WGS sequence"/>
</dbReference>
<dbReference type="InterPro" id="IPR011032">
    <property type="entry name" value="GroES-like_sf"/>
</dbReference>
<dbReference type="Pfam" id="PF08240">
    <property type="entry name" value="ADH_N"/>
    <property type="match status" value="1"/>
</dbReference>
<accession>A0ABU8G2R5</accession>
<keyword evidence="1" id="KW-0521">NADP</keyword>